<dbReference type="AlphaFoldDB" id="A0A235CEX5"/>
<dbReference type="Proteomes" id="UP000243640">
    <property type="component" value="Unassembled WGS sequence"/>
</dbReference>
<name>A0A235CEX5_9GAMM</name>
<evidence type="ECO:0008006" key="3">
    <source>
        <dbReference type="Google" id="ProtNLM"/>
    </source>
</evidence>
<dbReference type="EMBL" id="NQJF01000011">
    <property type="protein sequence ID" value="OYD23168.1"/>
    <property type="molecule type" value="Genomic_DNA"/>
</dbReference>
<evidence type="ECO:0000313" key="2">
    <source>
        <dbReference type="Proteomes" id="UP000243640"/>
    </source>
</evidence>
<accession>A0A235CEX5</accession>
<sequence length="84" mass="9441">MIVAAVLSVPVLAGANTISTSPVELNIAAGIEPVCYFEDKRYSRGAVLQMGQRWFVCERETSFEQNGRLSWHPFQPDEAKQQRN</sequence>
<evidence type="ECO:0000313" key="1">
    <source>
        <dbReference type="EMBL" id="OYD23168.1"/>
    </source>
</evidence>
<comment type="caution">
    <text evidence="1">The sequence shown here is derived from an EMBL/GenBank/DDBJ whole genome shotgun (WGS) entry which is preliminary data.</text>
</comment>
<proteinExistence type="predicted"/>
<organism evidence="1 2">
    <name type="scientific">Oceanimonas baumannii</name>
    <dbReference type="NCBI Taxonomy" id="129578"/>
    <lineage>
        <taxon>Bacteria</taxon>
        <taxon>Pseudomonadati</taxon>
        <taxon>Pseudomonadota</taxon>
        <taxon>Gammaproteobacteria</taxon>
        <taxon>Aeromonadales</taxon>
        <taxon>Aeromonadaceae</taxon>
        <taxon>Oceanimonas</taxon>
    </lineage>
</organism>
<protein>
    <recommendedName>
        <fullName evidence="3">DUF1496 domain-containing protein</fullName>
    </recommendedName>
</protein>
<gene>
    <name evidence="1" type="ORF">B6S09_13795</name>
</gene>
<dbReference type="OrthoDB" id="6400575at2"/>
<dbReference type="Pfam" id="PF07383">
    <property type="entry name" value="DUF1496"/>
    <property type="match status" value="1"/>
</dbReference>
<dbReference type="InterPro" id="IPR009971">
    <property type="entry name" value="DUF1496"/>
</dbReference>
<reference evidence="1 2" key="1">
    <citation type="submission" date="2017-08" db="EMBL/GenBank/DDBJ databases">
        <title>Draft Genome Sequence of the Marine Bacterium Oceanimonas baumannii ATCC 700832.</title>
        <authorList>
            <person name="Mcclelland W.D."/>
            <person name="Brennan M.A."/>
            <person name="Trachtenberg A.M."/>
            <person name="Maclea K.S."/>
        </authorList>
    </citation>
    <scope>NUCLEOTIDE SEQUENCE [LARGE SCALE GENOMIC DNA]</scope>
    <source>
        <strain evidence="1 2">ATCC 700832</strain>
    </source>
</reference>